<evidence type="ECO:0000256" key="2">
    <source>
        <dbReference type="ARBA" id="ARBA00022617"/>
    </source>
</evidence>
<dbReference type="CDD" id="cd11055">
    <property type="entry name" value="CYP3A-like"/>
    <property type="match status" value="1"/>
</dbReference>
<comment type="function">
    <text evidence="6">Cytochromes P450 are a group of heme-thiolate monooxygenases. They oxidize a variety of structurally unrelated compounds, including steroids, fatty acids, and xenobiotics.</text>
</comment>
<proteinExistence type="inferred from homology"/>
<dbReference type="Gene3D" id="1.10.630.10">
    <property type="entry name" value="Cytochrome P450"/>
    <property type="match status" value="1"/>
</dbReference>
<dbReference type="Pfam" id="PF00067">
    <property type="entry name" value="p450"/>
    <property type="match status" value="1"/>
</dbReference>
<evidence type="ECO:0000256" key="1">
    <source>
        <dbReference type="ARBA" id="ARBA00010617"/>
    </source>
</evidence>
<comment type="similarity">
    <text evidence="1 7">Belongs to the cytochrome P450 family.</text>
</comment>
<dbReference type="PANTHER" id="PTHR24302:SF15">
    <property type="entry name" value="FATTY-ACID PEROXYGENASE"/>
    <property type="match status" value="1"/>
</dbReference>
<feature type="transmembrane region" description="Helical" evidence="8">
    <location>
        <begin position="12"/>
        <end position="27"/>
    </location>
</feature>
<dbReference type="SUPFAM" id="SSF48264">
    <property type="entry name" value="Cytochrome P450"/>
    <property type="match status" value="1"/>
</dbReference>
<name>A0ABP0G1U3_CLALP</name>
<reference evidence="9 10" key="1">
    <citation type="submission" date="2024-02" db="EMBL/GenBank/DDBJ databases">
        <authorList>
            <person name="Daric V."/>
            <person name="Darras S."/>
        </authorList>
    </citation>
    <scope>NUCLEOTIDE SEQUENCE [LARGE SCALE GENOMIC DNA]</scope>
</reference>
<evidence type="ECO:0000313" key="10">
    <source>
        <dbReference type="Proteomes" id="UP001642483"/>
    </source>
</evidence>
<keyword evidence="5 7" id="KW-0408">Iron</keyword>
<dbReference type="PRINTS" id="PR00463">
    <property type="entry name" value="EP450I"/>
</dbReference>
<dbReference type="InterPro" id="IPR002401">
    <property type="entry name" value="Cyt_P450_E_grp-I"/>
</dbReference>
<comment type="caution">
    <text evidence="9">The sequence shown here is derived from an EMBL/GenBank/DDBJ whole genome shotgun (WGS) entry which is preliminary data.</text>
</comment>
<evidence type="ECO:0000256" key="6">
    <source>
        <dbReference type="ARBA" id="ARBA00043906"/>
    </source>
</evidence>
<gene>
    <name evidence="9" type="ORF">CVLEPA_LOCUS15966</name>
</gene>
<keyword evidence="8" id="KW-0472">Membrane</keyword>
<evidence type="ECO:0000313" key="9">
    <source>
        <dbReference type="EMBL" id="CAK8684858.1"/>
    </source>
</evidence>
<keyword evidence="8" id="KW-0812">Transmembrane</keyword>
<dbReference type="Proteomes" id="UP001642483">
    <property type="component" value="Unassembled WGS sequence"/>
</dbReference>
<organism evidence="9 10">
    <name type="scientific">Clavelina lepadiformis</name>
    <name type="common">Light-bulb sea squirt</name>
    <name type="synonym">Ascidia lepadiformis</name>
    <dbReference type="NCBI Taxonomy" id="159417"/>
    <lineage>
        <taxon>Eukaryota</taxon>
        <taxon>Metazoa</taxon>
        <taxon>Chordata</taxon>
        <taxon>Tunicata</taxon>
        <taxon>Ascidiacea</taxon>
        <taxon>Aplousobranchia</taxon>
        <taxon>Clavelinidae</taxon>
        <taxon>Clavelina</taxon>
    </lineage>
</organism>
<keyword evidence="4 7" id="KW-0560">Oxidoreductase</keyword>
<evidence type="ECO:0000256" key="7">
    <source>
        <dbReference type="RuleBase" id="RU000461"/>
    </source>
</evidence>
<accession>A0ABP0G1U3</accession>
<evidence type="ECO:0000256" key="4">
    <source>
        <dbReference type="ARBA" id="ARBA00023002"/>
    </source>
</evidence>
<evidence type="ECO:0000256" key="3">
    <source>
        <dbReference type="ARBA" id="ARBA00022723"/>
    </source>
</evidence>
<dbReference type="PROSITE" id="PS00086">
    <property type="entry name" value="CYTOCHROME_P450"/>
    <property type="match status" value="1"/>
</dbReference>
<keyword evidence="10" id="KW-1185">Reference proteome</keyword>
<feature type="transmembrane region" description="Helical" evidence="8">
    <location>
        <begin position="219"/>
        <end position="238"/>
    </location>
</feature>
<dbReference type="EMBL" id="CAWYQH010000098">
    <property type="protein sequence ID" value="CAK8684858.1"/>
    <property type="molecule type" value="Genomic_DNA"/>
</dbReference>
<evidence type="ECO:0000256" key="8">
    <source>
        <dbReference type="SAM" id="Phobius"/>
    </source>
</evidence>
<dbReference type="PRINTS" id="PR00385">
    <property type="entry name" value="P450"/>
</dbReference>
<sequence>MLSPLDVLSIETWMLLISVVVLIRFYIHKKWQFFKNRNIPHDQPSLLGLGSFIAFMGDPDAMVTYDLEHKQKYGPVFGVYFWLSPILVICDPEILKQIFIKEFSTFPDRQNKFLKVNGKEMNASLLSTTGDQWKRIRSTLTPTFSSAKLKAMMGIIEQCSDEASKSLKMVADTKGGRFDAKETFGRLSLDVICSAAFSANVHSQEGEETPKIVQMAKKAFDISFTNPVILLIIMFPWLETIFHKFDYSIFPRDMLNYFKSLTEVLIQKRRSGSSNLKQRVDLMQLMLNVKVSEEDVKNGATKGMTLNEIIGNSMIMMLAGYETTKSALVFLAYNLAAHKDVQEKLQQEIEETIKEHGGLTYDGINNMKYLTMCINESLRLYTPVVRNARIAEKDITINGLNIAKGTEVQVPFYGMCHDDEYWDEPFEFKPERMEDMNKIDPMVYMPFGAGPRNCIGMRFALMEIKMAICKLLHEFDLDVCEDTPPAPLKVVFRDTIQAKDDIFLKVTPRCNQ</sequence>
<protein>
    <recommendedName>
        <fullName evidence="11">Cytochrome P450</fullName>
    </recommendedName>
</protein>
<evidence type="ECO:0008006" key="11">
    <source>
        <dbReference type="Google" id="ProtNLM"/>
    </source>
</evidence>
<dbReference type="InterPro" id="IPR017972">
    <property type="entry name" value="Cyt_P450_CS"/>
</dbReference>
<keyword evidence="7" id="KW-0503">Monooxygenase</keyword>
<keyword evidence="3 7" id="KW-0479">Metal-binding</keyword>
<keyword evidence="8" id="KW-1133">Transmembrane helix</keyword>
<evidence type="ECO:0000256" key="5">
    <source>
        <dbReference type="ARBA" id="ARBA00023004"/>
    </source>
</evidence>
<dbReference type="InterPro" id="IPR001128">
    <property type="entry name" value="Cyt_P450"/>
</dbReference>
<dbReference type="InterPro" id="IPR050705">
    <property type="entry name" value="Cytochrome_P450_3A"/>
</dbReference>
<keyword evidence="2 7" id="KW-0349">Heme</keyword>
<dbReference type="PANTHER" id="PTHR24302">
    <property type="entry name" value="CYTOCHROME P450 FAMILY 3"/>
    <property type="match status" value="1"/>
</dbReference>
<dbReference type="InterPro" id="IPR036396">
    <property type="entry name" value="Cyt_P450_sf"/>
</dbReference>